<feature type="binding site" evidence="17">
    <location>
        <position position="354"/>
    </location>
    <ligand>
        <name>NADP(+)</name>
        <dbReference type="ChEBI" id="CHEBI:58349"/>
    </ligand>
</feature>
<comment type="similarity">
    <text evidence="2">Belongs to the isocitrate and isopropylmalate dehydrogenases family.</text>
</comment>
<dbReference type="AlphaFoldDB" id="A0A4Q7Z481"/>
<dbReference type="OrthoDB" id="9806254at2"/>
<keyword evidence="10 18" id="KW-0460">Magnesium</keyword>
<evidence type="ECO:0000256" key="21">
    <source>
        <dbReference type="RuleBase" id="RU004446"/>
    </source>
</evidence>
<evidence type="ECO:0000256" key="19">
    <source>
        <dbReference type="PIRSR" id="PIRSR604439-4"/>
    </source>
</evidence>
<keyword evidence="13 18" id="KW-0464">Manganese</keyword>
<evidence type="ECO:0000256" key="8">
    <source>
        <dbReference type="ARBA" id="ARBA00022553"/>
    </source>
</evidence>
<evidence type="ECO:0000256" key="9">
    <source>
        <dbReference type="ARBA" id="ARBA00022723"/>
    </source>
</evidence>
<dbReference type="FunFam" id="3.40.718.10:FF:000005">
    <property type="entry name" value="Isocitrate dehydrogenase [NADP]"/>
    <property type="match status" value="1"/>
</dbReference>
<feature type="binding site" evidence="16">
    <location>
        <position position="115"/>
    </location>
    <ligand>
        <name>D-threo-isocitrate</name>
        <dbReference type="ChEBI" id="CHEBI:15562"/>
    </ligand>
</feature>
<evidence type="ECO:0000256" key="2">
    <source>
        <dbReference type="ARBA" id="ARBA00007769"/>
    </source>
</evidence>
<reference evidence="23 24" key="1">
    <citation type="submission" date="2019-02" db="EMBL/GenBank/DDBJ databases">
        <title>Genomic Encyclopedia of Type Strains, Phase IV (KMG-IV): sequencing the most valuable type-strain genomes for metagenomic binning, comparative biology and taxonomic classification.</title>
        <authorList>
            <person name="Goeker M."/>
        </authorList>
    </citation>
    <scope>NUCLEOTIDE SEQUENCE [LARGE SCALE GENOMIC DNA]</scope>
    <source>
        <strain evidence="23 24">DSM 105135</strain>
    </source>
</reference>
<evidence type="ECO:0000256" key="7">
    <source>
        <dbReference type="ARBA" id="ARBA00022532"/>
    </source>
</evidence>
<feature type="binding site" evidence="16">
    <location>
        <position position="155"/>
    </location>
    <ligand>
        <name>D-threo-isocitrate</name>
        <dbReference type="ChEBI" id="CHEBI:15562"/>
    </ligand>
</feature>
<keyword evidence="7 21" id="KW-0816">Tricarboxylic acid cycle</keyword>
<keyword evidence="11 17" id="KW-0521">NADP</keyword>
<keyword evidence="6 21" id="KW-0329">Glyoxylate bypass</keyword>
<gene>
    <name evidence="23" type="ORF">EV700_1952</name>
</gene>
<dbReference type="GO" id="GO:0000287">
    <property type="term" value="F:magnesium ion binding"/>
    <property type="evidence" value="ECO:0007669"/>
    <property type="project" value="InterPro"/>
</dbReference>
<comment type="function">
    <text evidence="15">Catalyzes the oxidative decarboxylation of isocitrate to 2-oxoglutarate and carbon dioxide with the concomitant reduction of NADP(+).</text>
</comment>
<dbReference type="GO" id="GO:0004450">
    <property type="term" value="F:isocitrate dehydrogenase (NADP+) activity"/>
    <property type="evidence" value="ECO:0007669"/>
    <property type="project" value="UniProtKB-UniRule"/>
</dbReference>
<feature type="domain" description="Isopropylmalate dehydrogenase-like" evidence="22">
    <location>
        <begin position="30"/>
        <end position="414"/>
    </location>
</feature>
<comment type="caution">
    <text evidence="23">The sequence shown here is derived from an EMBL/GenBank/DDBJ whole genome shotgun (WGS) entry which is preliminary data.</text>
</comment>
<evidence type="ECO:0000256" key="1">
    <source>
        <dbReference type="ARBA" id="ARBA00001936"/>
    </source>
</evidence>
<dbReference type="SUPFAM" id="SSF53659">
    <property type="entry name" value="Isocitrate/Isopropylmalate dehydrogenase-like"/>
    <property type="match status" value="1"/>
</dbReference>
<feature type="modified residue" description="N6-succinyllysine" evidence="20">
    <location>
        <position position="244"/>
    </location>
</feature>
<feature type="modified residue" description="Phosphoserine" evidence="20">
    <location>
        <position position="115"/>
    </location>
</feature>
<comment type="cofactor">
    <cofactor evidence="18">
        <name>Mg(2+)</name>
        <dbReference type="ChEBI" id="CHEBI:18420"/>
    </cofactor>
    <cofactor evidence="18">
        <name>Mn(2+)</name>
        <dbReference type="ChEBI" id="CHEBI:29035"/>
    </cofactor>
    <text evidence="18">Binds 1 Mg(2+) or Mn(2+) ion per subunit.</text>
</comment>
<feature type="binding site" evidence="16">
    <location>
        <position position="121"/>
    </location>
    <ligand>
        <name>D-threo-isocitrate</name>
        <dbReference type="ChEBI" id="CHEBI:15562"/>
    </ligand>
</feature>
<dbReference type="Proteomes" id="UP000292423">
    <property type="component" value="Unassembled WGS sequence"/>
</dbReference>
<dbReference type="PANTHER" id="PTHR43504:SF1">
    <property type="entry name" value="ISOCITRATE DEHYDROGENASE [NADP]"/>
    <property type="match status" value="1"/>
</dbReference>
<keyword evidence="12" id="KW-0560">Oxidoreductase</keyword>
<evidence type="ECO:0000256" key="14">
    <source>
        <dbReference type="ARBA" id="ARBA00023554"/>
    </source>
</evidence>
<feature type="binding site" evidence="17">
    <location>
        <position position="393"/>
    </location>
    <ligand>
        <name>NADP(+)</name>
        <dbReference type="ChEBI" id="CHEBI:58349"/>
    </ligand>
</feature>
<feature type="binding site" evidence="17">
    <location>
        <begin position="341"/>
        <end position="347"/>
    </location>
    <ligand>
        <name>NADP(+)</name>
        <dbReference type="ChEBI" id="CHEBI:58349"/>
    </ligand>
</feature>
<keyword evidence="9 21" id="KW-0479">Metal-binding</keyword>
<evidence type="ECO:0000313" key="24">
    <source>
        <dbReference type="Proteomes" id="UP000292423"/>
    </source>
</evidence>
<comment type="cofactor">
    <cofactor evidence="1">
        <name>Mn(2+)</name>
        <dbReference type="ChEBI" id="CHEBI:29035"/>
    </cofactor>
</comment>
<evidence type="ECO:0000256" key="10">
    <source>
        <dbReference type="ARBA" id="ARBA00022842"/>
    </source>
</evidence>
<name>A0A4Q7Z481_9GAMM</name>
<evidence type="ECO:0000256" key="11">
    <source>
        <dbReference type="ARBA" id="ARBA00022857"/>
    </source>
</evidence>
<feature type="site" description="Critical for catalysis" evidence="19">
    <location>
        <position position="162"/>
    </location>
</feature>
<dbReference type="SMART" id="SM01329">
    <property type="entry name" value="Iso_dh"/>
    <property type="match status" value="1"/>
</dbReference>
<dbReference type="GO" id="GO:0051287">
    <property type="term" value="F:NAD binding"/>
    <property type="evidence" value="ECO:0007669"/>
    <property type="project" value="InterPro"/>
</dbReference>
<evidence type="ECO:0000256" key="16">
    <source>
        <dbReference type="PIRSR" id="PIRSR604439-1"/>
    </source>
</evidence>
<dbReference type="RefSeq" id="WP_130413196.1">
    <property type="nucleotide sequence ID" value="NZ_SHKX01000012.1"/>
</dbReference>
<evidence type="ECO:0000256" key="3">
    <source>
        <dbReference type="ARBA" id="ARBA00011738"/>
    </source>
</evidence>
<proteinExistence type="inferred from homology"/>
<feature type="binding site" evidence="16">
    <location>
        <position position="131"/>
    </location>
    <ligand>
        <name>D-threo-isocitrate</name>
        <dbReference type="ChEBI" id="CHEBI:15562"/>
    </ligand>
</feature>
<accession>A0A4Q7Z481</accession>
<protein>
    <recommendedName>
        <fullName evidence="5 21">Isocitrate dehydrogenase [NADP]</fullName>
        <ecNumber evidence="4 21">1.1.1.42</ecNumber>
    </recommendedName>
</protein>
<feature type="binding site" evidence="16">
    <location>
        <position position="117"/>
    </location>
    <ligand>
        <name>D-threo-isocitrate</name>
        <dbReference type="ChEBI" id="CHEBI:15562"/>
    </ligand>
</feature>
<dbReference type="Gene3D" id="3.40.718.10">
    <property type="entry name" value="Isopropylmalate Dehydrogenase"/>
    <property type="match status" value="1"/>
</dbReference>
<evidence type="ECO:0000313" key="23">
    <source>
        <dbReference type="EMBL" id="RZU45140.1"/>
    </source>
</evidence>
<feature type="binding site" evidence="17">
    <location>
        <position position="397"/>
    </location>
    <ligand>
        <name>NADP(+)</name>
        <dbReference type="ChEBI" id="CHEBI:58349"/>
    </ligand>
</feature>
<organism evidence="23 24">
    <name type="scientific">Fluviicoccus keumensis</name>
    <dbReference type="NCBI Taxonomy" id="1435465"/>
    <lineage>
        <taxon>Bacteria</taxon>
        <taxon>Pseudomonadati</taxon>
        <taxon>Pseudomonadota</taxon>
        <taxon>Gammaproteobacteria</taxon>
        <taxon>Moraxellales</taxon>
        <taxon>Moraxellaceae</taxon>
        <taxon>Fluviicoccus</taxon>
    </lineage>
</organism>
<feature type="site" description="Critical for catalysis" evidence="19">
    <location>
        <position position="232"/>
    </location>
</feature>
<evidence type="ECO:0000256" key="12">
    <source>
        <dbReference type="ARBA" id="ARBA00023002"/>
    </source>
</evidence>
<dbReference type="NCBIfam" id="TIGR00183">
    <property type="entry name" value="prok_nadp_idh"/>
    <property type="match status" value="1"/>
</dbReference>
<keyword evidence="24" id="KW-1185">Reference proteome</keyword>
<dbReference type="PANTHER" id="PTHR43504">
    <property type="entry name" value="ISOCITRATE DEHYDROGENASE [NADP]"/>
    <property type="match status" value="1"/>
</dbReference>
<keyword evidence="8" id="KW-0597">Phosphoprotein</keyword>
<feature type="binding site" evidence="17">
    <location>
        <position position="106"/>
    </location>
    <ligand>
        <name>NADP(+)</name>
        <dbReference type="ChEBI" id="CHEBI:58349"/>
    </ligand>
</feature>
<evidence type="ECO:0000256" key="18">
    <source>
        <dbReference type="PIRSR" id="PIRSR604439-3"/>
    </source>
</evidence>
<dbReference type="GO" id="GO:0006099">
    <property type="term" value="P:tricarboxylic acid cycle"/>
    <property type="evidence" value="ECO:0007669"/>
    <property type="project" value="UniProtKB-UniRule"/>
</dbReference>
<sequence>MGYQKIKVPADGDKITVNADLSLNVPNFPIIPFIEGDGIGFDITPVMIKVVNAAVSKSYGSKRAISWMEIYCGEKATKVYGNDTWMPEETFEALREYVVSIKGPLTTPVGGGIRSLNVALRQELDLYVCQRPVRWFKGVPSPVHHPELTDMVIFRENSEDIYAGIEWKADSPEAIKVIKFLREEMGVKKIRFPEGCGIGIKPVSREGTKRLVRKAIQFAIDNDKPSVTLVHKGNIMKYTEGAFKEWGYELAVERFGGELIDGGPWVKIKNPKNGKDIIIKDVIADAFLQQILMRPAEYSVVATLNLNGDYISDALAAEVGGIGIAPGANIGGSIAMFEATHGTAPKYAGQDKVNPGSIILSAEMMLRHMGWTEAADLIINGMQGAISAKTVTYDFERLMPDATLLRCSEFGDAIIRHMED</sequence>
<dbReference type="GO" id="GO:0006097">
    <property type="term" value="P:glyoxylate cycle"/>
    <property type="evidence" value="ECO:0007669"/>
    <property type="project" value="UniProtKB-KW"/>
</dbReference>
<dbReference type="NCBIfam" id="NF005425">
    <property type="entry name" value="PRK07006.1"/>
    <property type="match status" value="1"/>
</dbReference>
<evidence type="ECO:0000256" key="20">
    <source>
        <dbReference type="PIRSR" id="PIRSR604439-5"/>
    </source>
</evidence>
<dbReference type="InterPro" id="IPR019818">
    <property type="entry name" value="IsoCit/isopropylmalate_DH_CS"/>
</dbReference>
<evidence type="ECO:0000256" key="13">
    <source>
        <dbReference type="ARBA" id="ARBA00023211"/>
    </source>
</evidence>
<evidence type="ECO:0000256" key="4">
    <source>
        <dbReference type="ARBA" id="ARBA00013013"/>
    </source>
</evidence>
<dbReference type="EMBL" id="SHKX01000012">
    <property type="protein sequence ID" value="RZU45140.1"/>
    <property type="molecule type" value="Genomic_DNA"/>
</dbReference>
<evidence type="ECO:0000256" key="6">
    <source>
        <dbReference type="ARBA" id="ARBA00022435"/>
    </source>
</evidence>
<feature type="binding site" evidence="18">
    <location>
        <position position="309"/>
    </location>
    <ligand>
        <name>Mg(2+)</name>
        <dbReference type="ChEBI" id="CHEBI:18420"/>
    </ligand>
</feature>
<dbReference type="PROSITE" id="PS00470">
    <property type="entry name" value="IDH_IMDH"/>
    <property type="match status" value="1"/>
</dbReference>
<comment type="catalytic activity">
    <reaction evidence="14">
        <text>D-threo-isocitrate + NADP(+) = 2-oxoglutarate + CO2 + NADPH</text>
        <dbReference type="Rhea" id="RHEA:19629"/>
        <dbReference type="ChEBI" id="CHEBI:15562"/>
        <dbReference type="ChEBI" id="CHEBI:16526"/>
        <dbReference type="ChEBI" id="CHEBI:16810"/>
        <dbReference type="ChEBI" id="CHEBI:57783"/>
        <dbReference type="ChEBI" id="CHEBI:58349"/>
        <dbReference type="EC" id="1.1.1.42"/>
    </reaction>
</comment>
<evidence type="ECO:0000256" key="17">
    <source>
        <dbReference type="PIRSR" id="PIRSR604439-2"/>
    </source>
</evidence>
<feature type="modified residue" description="N6-succinyllysine" evidence="20">
    <location>
        <position position="102"/>
    </location>
</feature>
<evidence type="ECO:0000259" key="22">
    <source>
        <dbReference type="SMART" id="SM01329"/>
    </source>
</evidence>
<evidence type="ECO:0000256" key="5">
    <source>
        <dbReference type="ARBA" id="ARBA00019562"/>
    </source>
</evidence>
<dbReference type="InterPro" id="IPR024084">
    <property type="entry name" value="IsoPropMal-DH-like_dom"/>
</dbReference>
<evidence type="ECO:0000256" key="15">
    <source>
        <dbReference type="ARBA" id="ARBA00046127"/>
    </source>
</evidence>
<dbReference type="Pfam" id="PF00180">
    <property type="entry name" value="Iso_dh"/>
    <property type="match status" value="1"/>
</dbReference>
<comment type="subunit">
    <text evidence="3">Homodimer.</text>
</comment>
<dbReference type="EC" id="1.1.1.42" evidence="4 21"/>
<dbReference type="InterPro" id="IPR004439">
    <property type="entry name" value="Isocitrate_DH_NADP_dimer_prok"/>
</dbReference>